<feature type="compositionally biased region" description="Polar residues" evidence="1">
    <location>
        <begin position="121"/>
        <end position="130"/>
    </location>
</feature>
<dbReference type="HOGENOM" id="CLU_878912_0_0_9"/>
<dbReference type="RefSeq" id="WP_015738143.1">
    <property type="nucleotide sequence ID" value="NC_013385.1"/>
</dbReference>
<reference evidence="3 4" key="1">
    <citation type="submission" date="2009-10" db="EMBL/GenBank/DDBJ databases">
        <title>Complete sequence of chromosome of Ammonifex degensii KC4.</title>
        <authorList>
            <consortium name="US DOE Joint Genome Institute"/>
            <person name="Kerfeld C."/>
            <person name="Goodner B."/>
            <person name="Huber H."/>
            <person name="Stetter K."/>
            <person name="Lucas S."/>
            <person name="Copeland A."/>
            <person name="Lapidus A."/>
            <person name="Glavina del Rio T."/>
            <person name="Dalin E."/>
            <person name="Tice H."/>
            <person name="Bruce D."/>
            <person name="Goodwin L."/>
            <person name="Pitluck S."/>
            <person name="Saunders E."/>
            <person name="Brettin T."/>
            <person name="Detter J.C."/>
            <person name="Han C."/>
            <person name="Larimer F."/>
            <person name="Land M."/>
            <person name="Hauser L."/>
            <person name="Kyrpides N."/>
            <person name="Ovchinnikova G."/>
            <person name="Richardson P."/>
        </authorList>
    </citation>
    <scope>NUCLEOTIDE SEQUENCE [LARGE SCALE GENOMIC DNA]</scope>
    <source>
        <strain evidence="4">DSM 10501 / KC4</strain>
    </source>
</reference>
<feature type="region of interest" description="Disordered" evidence="1">
    <location>
        <begin position="111"/>
        <end position="183"/>
    </location>
</feature>
<dbReference type="Proteomes" id="UP000002620">
    <property type="component" value="Chromosome"/>
</dbReference>
<dbReference type="KEGG" id="adg:Adeg_0088"/>
<protein>
    <submittedName>
        <fullName evidence="3">Transmembrane anti-sigma factor</fullName>
    </submittedName>
</protein>
<evidence type="ECO:0000256" key="2">
    <source>
        <dbReference type="SAM" id="Phobius"/>
    </source>
</evidence>
<keyword evidence="4" id="KW-1185">Reference proteome</keyword>
<feature type="compositionally biased region" description="Polar residues" evidence="1">
    <location>
        <begin position="156"/>
        <end position="170"/>
    </location>
</feature>
<accession>C9RAI7</accession>
<gene>
    <name evidence="3" type="ordered locus">Adeg_0088</name>
</gene>
<name>C9RAI7_AMMDK</name>
<organism evidence="3 4">
    <name type="scientific">Ammonifex degensii (strain DSM 10501 / KC4)</name>
    <dbReference type="NCBI Taxonomy" id="429009"/>
    <lineage>
        <taxon>Bacteria</taxon>
        <taxon>Bacillati</taxon>
        <taxon>Bacillota</taxon>
        <taxon>Clostridia</taxon>
        <taxon>Thermoanaerobacterales</taxon>
        <taxon>Thermoanaerobacteraceae</taxon>
        <taxon>Ammonifex</taxon>
    </lineage>
</organism>
<keyword evidence="2" id="KW-0472">Membrane</keyword>
<feature type="transmembrane region" description="Helical" evidence="2">
    <location>
        <begin position="76"/>
        <end position="95"/>
    </location>
</feature>
<sequence length="316" mass="35179">MYCQEARRLIWESEELPEEAREHVERCPSCQQVYCLWQKTKQALILPAPEAPPGFKERVMARLYAGKEKRAWKWRWLALAAAGLLVLSGSTWAFFKKSEYFIPPTTQTKIVADRKDESRSPMPNTSSTAMENKPLDTGQNQPNETKEPEKSPANPPTSSMISPSPNQGGSKTEVGRTTLEPPNRVFLSHPLTIKSSLLRLQVTDVVTAQGKVETLARQFGAKEVSQAKASDKVVVLQFLLPNPEGEAFINALLKSGLGSLQGREDTSRDVTQELANLKTQYTSASPENRPALEQEIKYLENTAGNHIVTICLMQEA</sequence>
<dbReference type="eggNOG" id="COG5662">
    <property type="taxonomic scope" value="Bacteria"/>
</dbReference>
<proteinExistence type="predicted"/>
<keyword evidence="2 3" id="KW-0812">Transmembrane</keyword>
<dbReference type="OrthoDB" id="1723545at2"/>
<evidence type="ECO:0000313" key="4">
    <source>
        <dbReference type="Proteomes" id="UP000002620"/>
    </source>
</evidence>
<evidence type="ECO:0000256" key="1">
    <source>
        <dbReference type="SAM" id="MobiDB-lite"/>
    </source>
</evidence>
<dbReference type="STRING" id="429009.Adeg_0088"/>
<dbReference type="EMBL" id="CP001785">
    <property type="protein sequence ID" value="ACX51264.1"/>
    <property type="molecule type" value="Genomic_DNA"/>
</dbReference>
<evidence type="ECO:0000313" key="3">
    <source>
        <dbReference type="EMBL" id="ACX51264.1"/>
    </source>
</evidence>
<keyword evidence="2" id="KW-1133">Transmembrane helix</keyword>
<dbReference type="AlphaFoldDB" id="C9RAI7"/>